<name>A0AAN6SY26_9PEZI</name>
<dbReference type="InterPro" id="IPR014729">
    <property type="entry name" value="Rossmann-like_a/b/a_fold"/>
</dbReference>
<dbReference type="Pfam" id="PF00750">
    <property type="entry name" value="tRNA-synt_1d"/>
    <property type="match status" value="1"/>
</dbReference>
<dbReference type="GO" id="GO:0032543">
    <property type="term" value="P:mitochondrial translation"/>
    <property type="evidence" value="ECO:0007669"/>
    <property type="project" value="TreeGrafter"/>
</dbReference>
<comment type="caution">
    <text evidence="13">The sequence shown here is derived from an EMBL/GenBank/DDBJ whole genome shotgun (WGS) entry which is preliminary data.</text>
</comment>
<evidence type="ECO:0000259" key="12">
    <source>
        <dbReference type="SMART" id="SM01016"/>
    </source>
</evidence>
<reference evidence="13" key="1">
    <citation type="journal article" date="2023" name="Mol. Phylogenet. Evol.">
        <title>Genome-scale phylogeny and comparative genomics of the fungal order Sordariales.</title>
        <authorList>
            <person name="Hensen N."/>
            <person name="Bonometti L."/>
            <person name="Westerberg I."/>
            <person name="Brannstrom I.O."/>
            <person name="Guillou S."/>
            <person name="Cros-Aarteil S."/>
            <person name="Calhoun S."/>
            <person name="Haridas S."/>
            <person name="Kuo A."/>
            <person name="Mondo S."/>
            <person name="Pangilinan J."/>
            <person name="Riley R."/>
            <person name="LaButti K."/>
            <person name="Andreopoulos B."/>
            <person name="Lipzen A."/>
            <person name="Chen C."/>
            <person name="Yan M."/>
            <person name="Daum C."/>
            <person name="Ng V."/>
            <person name="Clum A."/>
            <person name="Steindorff A."/>
            <person name="Ohm R.A."/>
            <person name="Martin F."/>
            <person name="Silar P."/>
            <person name="Natvig D.O."/>
            <person name="Lalanne C."/>
            <person name="Gautier V."/>
            <person name="Ament-Velasquez S.L."/>
            <person name="Kruys A."/>
            <person name="Hutchinson M.I."/>
            <person name="Powell A.J."/>
            <person name="Barry K."/>
            <person name="Miller A.N."/>
            <person name="Grigoriev I.V."/>
            <person name="Debuchy R."/>
            <person name="Gladieux P."/>
            <person name="Hiltunen Thoren M."/>
            <person name="Johannesson H."/>
        </authorList>
    </citation>
    <scope>NUCLEOTIDE SEQUENCE</scope>
    <source>
        <strain evidence="13">CBS 757.83</strain>
    </source>
</reference>
<dbReference type="PRINTS" id="PR01038">
    <property type="entry name" value="TRNASYNTHARG"/>
</dbReference>
<dbReference type="CDD" id="cd00671">
    <property type="entry name" value="ArgRS_core"/>
    <property type="match status" value="1"/>
</dbReference>
<dbReference type="Gene3D" id="3.30.1360.70">
    <property type="entry name" value="Arginyl tRNA synthetase N-terminal domain"/>
    <property type="match status" value="1"/>
</dbReference>
<comment type="similarity">
    <text evidence="1 10">Belongs to the class-I aminoacyl-tRNA synthetase family.</text>
</comment>
<feature type="domain" description="Arginyl tRNA synthetase N-terminal" evidence="12">
    <location>
        <begin position="31"/>
        <end position="113"/>
    </location>
</feature>
<dbReference type="PROSITE" id="PS00178">
    <property type="entry name" value="AA_TRNA_LIGASE_I"/>
    <property type="match status" value="1"/>
</dbReference>
<evidence type="ECO:0000256" key="1">
    <source>
        <dbReference type="ARBA" id="ARBA00005594"/>
    </source>
</evidence>
<evidence type="ECO:0000256" key="3">
    <source>
        <dbReference type="ARBA" id="ARBA00022598"/>
    </source>
</evidence>
<evidence type="ECO:0000313" key="13">
    <source>
        <dbReference type="EMBL" id="KAK4097603.1"/>
    </source>
</evidence>
<keyword evidence="7 10" id="KW-0030">Aminoacyl-tRNA synthetase</keyword>
<evidence type="ECO:0000256" key="2">
    <source>
        <dbReference type="ARBA" id="ARBA00012837"/>
    </source>
</evidence>
<evidence type="ECO:0000313" key="14">
    <source>
        <dbReference type="Proteomes" id="UP001305647"/>
    </source>
</evidence>
<organism evidence="13 14">
    <name type="scientific">Parathielavia hyrcaniae</name>
    <dbReference type="NCBI Taxonomy" id="113614"/>
    <lineage>
        <taxon>Eukaryota</taxon>
        <taxon>Fungi</taxon>
        <taxon>Dikarya</taxon>
        <taxon>Ascomycota</taxon>
        <taxon>Pezizomycotina</taxon>
        <taxon>Sordariomycetes</taxon>
        <taxon>Sordariomycetidae</taxon>
        <taxon>Sordariales</taxon>
        <taxon>Chaetomiaceae</taxon>
        <taxon>Parathielavia</taxon>
    </lineage>
</organism>
<dbReference type="AlphaFoldDB" id="A0AAN6SY26"/>
<dbReference type="EMBL" id="MU863671">
    <property type="protein sequence ID" value="KAK4097603.1"/>
    <property type="molecule type" value="Genomic_DNA"/>
</dbReference>
<evidence type="ECO:0000256" key="6">
    <source>
        <dbReference type="ARBA" id="ARBA00022917"/>
    </source>
</evidence>
<dbReference type="Gene3D" id="1.10.730.10">
    <property type="entry name" value="Isoleucyl-tRNA Synthetase, Domain 1"/>
    <property type="match status" value="1"/>
</dbReference>
<evidence type="ECO:0000256" key="10">
    <source>
        <dbReference type="RuleBase" id="RU363038"/>
    </source>
</evidence>
<evidence type="ECO:0000256" key="9">
    <source>
        <dbReference type="ARBA" id="ARBA00049339"/>
    </source>
</evidence>
<comment type="catalytic activity">
    <reaction evidence="9">
        <text>tRNA(Arg) + L-arginine + ATP = L-arginyl-tRNA(Arg) + AMP + diphosphate</text>
        <dbReference type="Rhea" id="RHEA:20301"/>
        <dbReference type="Rhea" id="RHEA-COMP:9658"/>
        <dbReference type="Rhea" id="RHEA-COMP:9673"/>
        <dbReference type="ChEBI" id="CHEBI:30616"/>
        <dbReference type="ChEBI" id="CHEBI:32682"/>
        <dbReference type="ChEBI" id="CHEBI:33019"/>
        <dbReference type="ChEBI" id="CHEBI:78442"/>
        <dbReference type="ChEBI" id="CHEBI:78513"/>
        <dbReference type="ChEBI" id="CHEBI:456215"/>
        <dbReference type="EC" id="6.1.1.19"/>
    </reaction>
</comment>
<dbReference type="FunFam" id="1.10.730.10:FF:000006">
    <property type="entry name" value="Arginyl-tRNA synthetase 2, mitochondrial"/>
    <property type="match status" value="1"/>
</dbReference>
<dbReference type="InterPro" id="IPR035684">
    <property type="entry name" value="ArgRS_core"/>
</dbReference>
<sequence length="632" mass="71610">MEQLAQKVGGLSLAGIAQKFPNCYPELNPFDLYRAHLSNLLADITGVDTKIIYPALSWTQSLDKGDLILAAPALRVKGQKPDELAKQWAEKFPENDPLFEKPTVVNYFMAFYVKGAPVVETVIPTIQKYGKDFGSYKFNGLRDPADPSKGRKRIIVEFSSPNIAKPFHAGHLRSTIIGGFIANLYELAGWDVIRINYLGDWGKQYGLLALAFEKYGDEEALTKDPINHLFQLYVRINTEMSAEKEQMEKRKQDGEDVTELEANSLDEQARRYFKKMTDRDAEALAQWERFRNLSIKRYQDTYARLNIRFDDYSGESQVSEEAMEKVGREMLETGISKEDKGALIVDFQELVPGKEGKRLEKPIVRKRDGTALYLTRDISELLARHEKYKFDQMIYVVASAQDLHLKQLFKIIELLGHKDIAAKCQHINFGLVLGMSTRKGTVKFLDDILRDVADKMHETMKKNEDKYSQVANPEATADTLGISSVMVQDMTGKRINNYTFNMDAMTSFEGDTGPYLQYAHARVSSIRRRAGLSDEDLASADLSLLTEVHAVNIVRLLAQWPDTVQNTLRTLEPTTVLTYLFKMTHALSSSYDHLQVVGSERELMKARMALYDAAHTVLGNGMRLLGLSPVER</sequence>
<dbReference type="GO" id="GO:0004814">
    <property type="term" value="F:arginine-tRNA ligase activity"/>
    <property type="evidence" value="ECO:0007669"/>
    <property type="project" value="UniProtKB-EC"/>
</dbReference>
<keyword evidence="3 10" id="KW-0436">Ligase</keyword>
<dbReference type="GO" id="GO:0005524">
    <property type="term" value="F:ATP binding"/>
    <property type="evidence" value="ECO:0007669"/>
    <property type="project" value="UniProtKB-KW"/>
</dbReference>
<dbReference type="InterPro" id="IPR005148">
    <property type="entry name" value="Arg-tRNA-synth_N"/>
</dbReference>
<dbReference type="PANTHER" id="PTHR11956:SF11">
    <property type="entry name" value="ARGININE--TRNA LIGASE, MITOCHONDRIAL-RELATED"/>
    <property type="match status" value="1"/>
</dbReference>
<protein>
    <recommendedName>
        <fullName evidence="2">arginine--tRNA ligase</fullName>
        <ecNumber evidence="2">6.1.1.19</ecNumber>
    </recommendedName>
    <alternativeName>
        <fullName evidence="8">Arginyl-tRNA synthetase</fullName>
    </alternativeName>
</protein>
<dbReference type="Proteomes" id="UP001305647">
    <property type="component" value="Unassembled WGS sequence"/>
</dbReference>
<dbReference type="InterPro" id="IPR036695">
    <property type="entry name" value="Arg-tRNA-synth_N_sf"/>
</dbReference>
<evidence type="ECO:0000256" key="4">
    <source>
        <dbReference type="ARBA" id="ARBA00022741"/>
    </source>
</evidence>
<dbReference type="PANTHER" id="PTHR11956">
    <property type="entry name" value="ARGINYL-TRNA SYNTHETASE"/>
    <property type="match status" value="1"/>
</dbReference>
<dbReference type="GO" id="GO:0006420">
    <property type="term" value="P:arginyl-tRNA aminoacylation"/>
    <property type="evidence" value="ECO:0007669"/>
    <property type="project" value="InterPro"/>
</dbReference>
<keyword evidence="6 10" id="KW-0648">Protein biosynthesis</keyword>
<dbReference type="InterPro" id="IPR001412">
    <property type="entry name" value="aa-tRNA-synth_I_CS"/>
</dbReference>
<dbReference type="GO" id="GO:0005739">
    <property type="term" value="C:mitochondrion"/>
    <property type="evidence" value="ECO:0007669"/>
    <property type="project" value="TreeGrafter"/>
</dbReference>
<evidence type="ECO:0000259" key="11">
    <source>
        <dbReference type="SMART" id="SM00836"/>
    </source>
</evidence>
<dbReference type="SMART" id="SM01016">
    <property type="entry name" value="Arg_tRNA_synt_N"/>
    <property type="match status" value="1"/>
</dbReference>
<reference evidence="13" key="2">
    <citation type="submission" date="2023-05" db="EMBL/GenBank/DDBJ databases">
        <authorList>
            <consortium name="Lawrence Berkeley National Laboratory"/>
            <person name="Steindorff A."/>
            <person name="Hensen N."/>
            <person name="Bonometti L."/>
            <person name="Westerberg I."/>
            <person name="Brannstrom I.O."/>
            <person name="Guillou S."/>
            <person name="Cros-Aarteil S."/>
            <person name="Calhoun S."/>
            <person name="Haridas S."/>
            <person name="Kuo A."/>
            <person name="Mondo S."/>
            <person name="Pangilinan J."/>
            <person name="Riley R."/>
            <person name="Labutti K."/>
            <person name="Andreopoulos B."/>
            <person name="Lipzen A."/>
            <person name="Chen C."/>
            <person name="Yanf M."/>
            <person name="Daum C."/>
            <person name="Ng V."/>
            <person name="Clum A."/>
            <person name="Ohm R."/>
            <person name="Martin F."/>
            <person name="Silar P."/>
            <person name="Natvig D."/>
            <person name="Lalanne C."/>
            <person name="Gautier V."/>
            <person name="Ament-Velasquez S.L."/>
            <person name="Kruys A."/>
            <person name="Hutchinson M.I."/>
            <person name="Powell A.J."/>
            <person name="Barry K."/>
            <person name="Miller A.N."/>
            <person name="Grigoriev I.V."/>
            <person name="Debuchy R."/>
            <person name="Gladieux P."/>
            <person name="Thoren M.H."/>
            <person name="Johannesson H."/>
        </authorList>
    </citation>
    <scope>NUCLEOTIDE SEQUENCE</scope>
    <source>
        <strain evidence="13">CBS 757.83</strain>
    </source>
</reference>
<feature type="domain" description="DALR anticodon binding" evidence="11">
    <location>
        <begin position="516"/>
        <end position="632"/>
    </location>
</feature>
<evidence type="ECO:0000256" key="5">
    <source>
        <dbReference type="ARBA" id="ARBA00022840"/>
    </source>
</evidence>
<dbReference type="CDD" id="cd07956">
    <property type="entry name" value="Anticodon_Ia_Arg"/>
    <property type="match status" value="1"/>
</dbReference>
<evidence type="ECO:0000256" key="7">
    <source>
        <dbReference type="ARBA" id="ARBA00023146"/>
    </source>
</evidence>
<keyword evidence="14" id="KW-1185">Reference proteome</keyword>
<dbReference type="EC" id="6.1.1.19" evidence="2"/>
<dbReference type="InterPro" id="IPR009080">
    <property type="entry name" value="tRNAsynth_Ia_anticodon-bd"/>
</dbReference>
<keyword evidence="5 10" id="KW-0067">ATP-binding</keyword>
<dbReference type="FunFam" id="3.40.50.620:FF:000058">
    <property type="entry name" value="Mitochondrial arginyl-tRNA synthetase"/>
    <property type="match status" value="1"/>
</dbReference>
<dbReference type="SUPFAM" id="SSF52374">
    <property type="entry name" value="Nucleotidylyl transferase"/>
    <property type="match status" value="1"/>
</dbReference>
<dbReference type="SUPFAM" id="SSF47323">
    <property type="entry name" value="Anticodon-binding domain of a subclass of class I aminoacyl-tRNA synthetases"/>
    <property type="match status" value="1"/>
</dbReference>
<keyword evidence="4 10" id="KW-0547">Nucleotide-binding</keyword>
<dbReference type="SMART" id="SM00836">
    <property type="entry name" value="DALR_1"/>
    <property type="match status" value="1"/>
</dbReference>
<dbReference type="SUPFAM" id="SSF55190">
    <property type="entry name" value="Arginyl-tRNA synthetase (ArgRS), N-terminal 'additional' domain"/>
    <property type="match status" value="1"/>
</dbReference>
<gene>
    <name evidence="13" type="ORF">N658DRAFT_433646</name>
</gene>
<dbReference type="Pfam" id="PF05746">
    <property type="entry name" value="DALR_1"/>
    <property type="match status" value="1"/>
</dbReference>
<accession>A0AAN6SY26</accession>
<evidence type="ECO:0000256" key="8">
    <source>
        <dbReference type="ARBA" id="ARBA00033033"/>
    </source>
</evidence>
<dbReference type="InterPro" id="IPR008909">
    <property type="entry name" value="DALR_anticod-bd"/>
</dbReference>
<dbReference type="Gene3D" id="3.40.50.620">
    <property type="entry name" value="HUPs"/>
    <property type="match status" value="1"/>
</dbReference>
<proteinExistence type="inferred from homology"/>
<dbReference type="InterPro" id="IPR001278">
    <property type="entry name" value="Arg-tRNA-ligase"/>
</dbReference>
<dbReference type="NCBIfam" id="TIGR00456">
    <property type="entry name" value="argS"/>
    <property type="match status" value="1"/>
</dbReference>